<evidence type="ECO:0000256" key="1">
    <source>
        <dbReference type="SAM" id="MobiDB-lite"/>
    </source>
</evidence>
<evidence type="ECO:0000313" key="3">
    <source>
        <dbReference type="Proteomes" id="UP001419268"/>
    </source>
</evidence>
<keyword evidence="3" id="KW-1185">Reference proteome</keyword>
<feature type="region of interest" description="Disordered" evidence="1">
    <location>
        <begin position="1"/>
        <end position="65"/>
    </location>
</feature>
<evidence type="ECO:0000313" key="2">
    <source>
        <dbReference type="EMBL" id="KAK9147827.1"/>
    </source>
</evidence>
<sequence>MARTVSRRGTAVPRMADHQQQQQRGARGGADLQWRGRRTAGGGADGGAGRQRCVTEADSGSSNAT</sequence>
<name>A0AAP0KAS3_9MAGN</name>
<accession>A0AAP0KAS3</accession>
<gene>
    <name evidence="2" type="ORF">Scep_006584</name>
</gene>
<reference evidence="2 3" key="1">
    <citation type="submission" date="2024-01" db="EMBL/GenBank/DDBJ databases">
        <title>Genome assemblies of Stephania.</title>
        <authorList>
            <person name="Yang L."/>
        </authorList>
    </citation>
    <scope>NUCLEOTIDE SEQUENCE [LARGE SCALE GENOMIC DNA]</scope>
    <source>
        <strain evidence="2">JXDWG</strain>
        <tissue evidence="2">Leaf</tissue>
    </source>
</reference>
<dbReference type="EMBL" id="JBBNAG010000003">
    <property type="protein sequence ID" value="KAK9147827.1"/>
    <property type="molecule type" value="Genomic_DNA"/>
</dbReference>
<feature type="compositionally biased region" description="Gly residues" evidence="1">
    <location>
        <begin position="39"/>
        <end position="49"/>
    </location>
</feature>
<proteinExistence type="predicted"/>
<protein>
    <submittedName>
        <fullName evidence="2">Uncharacterized protein</fullName>
    </submittedName>
</protein>
<organism evidence="2 3">
    <name type="scientific">Stephania cephalantha</name>
    <dbReference type="NCBI Taxonomy" id="152367"/>
    <lineage>
        <taxon>Eukaryota</taxon>
        <taxon>Viridiplantae</taxon>
        <taxon>Streptophyta</taxon>
        <taxon>Embryophyta</taxon>
        <taxon>Tracheophyta</taxon>
        <taxon>Spermatophyta</taxon>
        <taxon>Magnoliopsida</taxon>
        <taxon>Ranunculales</taxon>
        <taxon>Menispermaceae</taxon>
        <taxon>Menispermoideae</taxon>
        <taxon>Cissampelideae</taxon>
        <taxon>Stephania</taxon>
    </lineage>
</organism>
<comment type="caution">
    <text evidence="2">The sequence shown here is derived from an EMBL/GenBank/DDBJ whole genome shotgun (WGS) entry which is preliminary data.</text>
</comment>
<dbReference type="AlphaFoldDB" id="A0AAP0KAS3"/>
<dbReference type="Proteomes" id="UP001419268">
    <property type="component" value="Unassembled WGS sequence"/>
</dbReference>